<name>A0ABX7BRT1_9HYPH</name>
<proteinExistence type="predicted"/>
<reference evidence="1 2" key="1">
    <citation type="submission" date="2021-01" db="EMBL/GenBank/DDBJ databases">
        <title>Genome seq and assembly of Devosia sp. G19.</title>
        <authorList>
            <person name="Chhetri G."/>
        </authorList>
    </citation>
    <scope>NUCLEOTIDE SEQUENCE [LARGE SCALE GENOMIC DNA]</scope>
    <source>
        <strain evidence="1 2">G19</strain>
    </source>
</reference>
<dbReference type="EMBL" id="CP068047">
    <property type="protein sequence ID" value="QQR34491.1"/>
    <property type="molecule type" value="Genomic_DNA"/>
</dbReference>
<dbReference type="Proteomes" id="UP000595460">
    <property type="component" value="Chromosome"/>
</dbReference>
<keyword evidence="2" id="KW-1185">Reference proteome</keyword>
<dbReference type="InterPro" id="IPR011008">
    <property type="entry name" value="Dimeric_a/b-barrel"/>
</dbReference>
<organism evidence="1 2">
    <name type="scientific">Devosia oryziradicis</name>
    <dbReference type="NCBI Taxonomy" id="2801335"/>
    <lineage>
        <taxon>Bacteria</taxon>
        <taxon>Pseudomonadati</taxon>
        <taxon>Pseudomonadota</taxon>
        <taxon>Alphaproteobacteria</taxon>
        <taxon>Hyphomicrobiales</taxon>
        <taxon>Devosiaceae</taxon>
        <taxon>Devosia</taxon>
    </lineage>
</organism>
<dbReference type="RefSeq" id="WP_201652225.1">
    <property type="nucleotide sequence ID" value="NZ_CP068047.1"/>
</dbReference>
<evidence type="ECO:0008006" key="3">
    <source>
        <dbReference type="Google" id="ProtNLM"/>
    </source>
</evidence>
<evidence type="ECO:0000313" key="2">
    <source>
        <dbReference type="Proteomes" id="UP000595460"/>
    </source>
</evidence>
<protein>
    <recommendedName>
        <fullName evidence="3">YCII-related domain-containing protein</fullName>
    </recommendedName>
</protein>
<evidence type="ECO:0000313" key="1">
    <source>
        <dbReference type="EMBL" id="QQR34491.1"/>
    </source>
</evidence>
<dbReference type="SUPFAM" id="SSF54909">
    <property type="entry name" value="Dimeric alpha+beta barrel"/>
    <property type="match status" value="1"/>
</dbReference>
<dbReference type="Gene3D" id="3.30.70.1060">
    <property type="entry name" value="Dimeric alpha+beta barrel"/>
    <property type="match status" value="1"/>
</dbReference>
<sequence>MTRYLALYMGSAENVDSTPPDAETQQKGMAAWGEWAASHTAAIVEQGAPLGKTKRMDKNGLSNTSNLITGYVLVEAASHEEAARIFERHPHFAVFSDKNSVEIIECLEMPSA</sequence>
<gene>
    <name evidence="1" type="ORF">JI749_08775</name>
</gene>
<accession>A0ABX7BRT1</accession>